<dbReference type="GO" id="GO:0003700">
    <property type="term" value="F:DNA-binding transcription factor activity"/>
    <property type="evidence" value="ECO:0007669"/>
    <property type="project" value="InterPro"/>
</dbReference>
<sequence length="304" mass="34730">MDRNVEYILEVARCGGITRAAENLFITPSALSKYVLALEEQLQVKLFHRVGKTFVPTEAGECYIKKGLEIERLYHELDDQMANLSCISRGILRLGVQANLSERVLRFVLPKFQKQLPGIRICMHETSADEVISMLKKQTLDVGIAIVEQREHSLNYRKIDSCEMVMAVGVDHPIREHAEKKEGFRYPWIDLKWCSTEPNVMMMPGSSYRMFADNLYASYGLTPNIVYQFEATRTGLVCVAYNGAVMITADHMIFNSYQEERVVPLSIGETPAYRDLCVISSKWTQMTDETECLYGIMENLFPAR</sequence>
<dbReference type="AlphaFoldDB" id="A0AAE3APB4"/>
<dbReference type="InterPro" id="IPR036390">
    <property type="entry name" value="WH_DNA-bd_sf"/>
</dbReference>
<dbReference type="SUPFAM" id="SSF53850">
    <property type="entry name" value="Periplasmic binding protein-like II"/>
    <property type="match status" value="1"/>
</dbReference>
<dbReference type="InterPro" id="IPR036388">
    <property type="entry name" value="WH-like_DNA-bd_sf"/>
</dbReference>
<dbReference type="EMBL" id="JAJEPU010000008">
    <property type="protein sequence ID" value="MCC2164125.1"/>
    <property type="molecule type" value="Genomic_DNA"/>
</dbReference>
<dbReference type="Pfam" id="PF03466">
    <property type="entry name" value="LysR_substrate"/>
    <property type="match status" value="1"/>
</dbReference>
<keyword evidence="4" id="KW-0804">Transcription</keyword>
<evidence type="ECO:0000256" key="4">
    <source>
        <dbReference type="ARBA" id="ARBA00023163"/>
    </source>
</evidence>
<gene>
    <name evidence="6" type="ORF">LKD32_04355</name>
</gene>
<keyword evidence="3" id="KW-0238">DNA-binding</keyword>
<dbReference type="CDD" id="cd05466">
    <property type="entry name" value="PBP2_LTTR_substrate"/>
    <property type="match status" value="1"/>
</dbReference>
<accession>A0AAE3APB4</accession>
<evidence type="ECO:0000256" key="2">
    <source>
        <dbReference type="ARBA" id="ARBA00023015"/>
    </source>
</evidence>
<evidence type="ECO:0000313" key="7">
    <source>
        <dbReference type="Proteomes" id="UP001198962"/>
    </source>
</evidence>
<evidence type="ECO:0000256" key="1">
    <source>
        <dbReference type="ARBA" id="ARBA00009437"/>
    </source>
</evidence>
<dbReference type="InterPro" id="IPR000847">
    <property type="entry name" value="LysR_HTH_N"/>
</dbReference>
<dbReference type="SUPFAM" id="SSF46785">
    <property type="entry name" value="Winged helix' DNA-binding domain"/>
    <property type="match status" value="1"/>
</dbReference>
<dbReference type="InterPro" id="IPR005119">
    <property type="entry name" value="LysR_subst-bd"/>
</dbReference>
<organism evidence="6 7">
    <name type="scientific">Brotaphodocola catenula</name>
    <dbReference type="NCBI Taxonomy" id="2885361"/>
    <lineage>
        <taxon>Bacteria</taxon>
        <taxon>Bacillati</taxon>
        <taxon>Bacillota</taxon>
        <taxon>Clostridia</taxon>
        <taxon>Lachnospirales</taxon>
        <taxon>Lachnospiraceae</taxon>
        <taxon>Brotaphodocola</taxon>
    </lineage>
</organism>
<comment type="similarity">
    <text evidence="1">Belongs to the LysR transcriptional regulatory family.</text>
</comment>
<comment type="caution">
    <text evidence="6">The sequence shown here is derived from an EMBL/GenBank/DDBJ whole genome shotgun (WGS) entry which is preliminary data.</text>
</comment>
<dbReference type="GO" id="GO:0003677">
    <property type="term" value="F:DNA binding"/>
    <property type="evidence" value="ECO:0007669"/>
    <property type="project" value="UniProtKB-KW"/>
</dbReference>
<dbReference type="GO" id="GO:0005829">
    <property type="term" value="C:cytosol"/>
    <property type="evidence" value="ECO:0007669"/>
    <property type="project" value="TreeGrafter"/>
</dbReference>
<name>A0AAE3APB4_9FIRM</name>
<dbReference type="InterPro" id="IPR050950">
    <property type="entry name" value="HTH-type_LysR_regulators"/>
</dbReference>
<feature type="domain" description="HTH lysR-type" evidence="5">
    <location>
        <begin position="1"/>
        <end position="57"/>
    </location>
</feature>
<dbReference type="Gene3D" id="1.10.10.10">
    <property type="entry name" value="Winged helix-like DNA-binding domain superfamily/Winged helix DNA-binding domain"/>
    <property type="match status" value="1"/>
</dbReference>
<dbReference type="PANTHER" id="PTHR30419">
    <property type="entry name" value="HTH-TYPE TRANSCRIPTIONAL REGULATOR YBHD"/>
    <property type="match status" value="1"/>
</dbReference>
<evidence type="ECO:0000256" key="3">
    <source>
        <dbReference type="ARBA" id="ARBA00023125"/>
    </source>
</evidence>
<dbReference type="Gene3D" id="3.40.190.290">
    <property type="match status" value="1"/>
</dbReference>
<dbReference type="PROSITE" id="PS50931">
    <property type="entry name" value="HTH_LYSR"/>
    <property type="match status" value="1"/>
</dbReference>
<evidence type="ECO:0000313" key="6">
    <source>
        <dbReference type="EMBL" id="MCC2164125.1"/>
    </source>
</evidence>
<keyword evidence="2" id="KW-0805">Transcription regulation</keyword>
<dbReference type="PANTHER" id="PTHR30419:SF8">
    <property type="entry name" value="NITROGEN ASSIMILATION TRANSCRIPTIONAL ACTIVATOR-RELATED"/>
    <property type="match status" value="1"/>
</dbReference>
<proteinExistence type="inferred from homology"/>
<protein>
    <submittedName>
        <fullName evidence="6">LysR family transcriptional regulator</fullName>
    </submittedName>
</protein>
<dbReference type="Proteomes" id="UP001198962">
    <property type="component" value="Unassembled WGS sequence"/>
</dbReference>
<dbReference type="Pfam" id="PF00126">
    <property type="entry name" value="HTH_1"/>
    <property type="match status" value="1"/>
</dbReference>
<dbReference type="RefSeq" id="WP_308450843.1">
    <property type="nucleotide sequence ID" value="NZ_JAJEPU010000008.1"/>
</dbReference>
<evidence type="ECO:0000259" key="5">
    <source>
        <dbReference type="PROSITE" id="PS50931"/>
    </source>
</evidence>
<reference evidence="6" key="1">
    <citation type="submission" date="2021-10" db="EMBL/GenBank/DDBJ databases">
        <title>Anaerobic single-cell dispensing facilitates the cultivation of human gut bacteria.</title>
        <authorList>
            <person name="Afrizal A."/>
        </authorList>
    </citation>
    <scope>NUCLEOTIDE SEQUENCE</scope>
    <source>
        <strain evidence="6">CLA-AA-H274</strain>
    </source>
</reference>
<keyword evidence="7" id="KW-1185">Reference proteome</keyword>